<dbReference type="Pfam" id="PF00376">
    <property type="entry name" value="MerR"/>
    <property type="match status" value="1"/>
</dbReference>
<dbReference type="InterPro" id="IPR000551">
    <property type="entry name" value="MerR-type_HTH_dom"/>
</dbReference>
<dbReference type="RefSeq" id="WP_160732636.1">
    <property type="nucleotide sequence ID" value="NZ_CP139719.1"/>
</dbReference>
<dbReference type="PANTHER" id="PTHR30204">
    <property type="entry name" value="REDOX-CYCLING DRUG-SENSING TRANSCRIPTIONAL ACTIVATOR SOXR"/>
    <property type="match status" value="1"/>
</dbReference>
<sequence length="163" mass="18115">MHASDLLPIGALARRTGLSPSAIRFYEDKGLVTAHRTGGNQRRFLRSDIRRLSFILIAQKLGLTLEEIAEQLARLPDGRTPTSFDWWKISEAIRDRLDRRIAQLEAMRDNLDGCIGCGCLSLKHCKLYNPEDRAGEAGPGPRVLRRLEADGEGERAGAQQPPA</sequence>
<dbReference type="PROSITE" id="PS00552">
    <property type="entry name" value="HTH_MERR_1"/>
    <property type="match status" value="1"/>
</dbReference>
<evidence type="ECO:0000313" key="10">
    <source>
        <dbReference type="Proteomes" id="UP000444401"/>
    </source>
</evidence>
<dbReference type="PANTHER" id="PTHR30204:SF0">
    <property type="entry name" value="REDOX-SENSITIVE TRANSCRIPTIONAL ACTIVATOR SOXR"/>
    <property type="match status" value="1"/>
</dbReference>
<dbReference type="SUPFAM" id="SSF46955">
    <property type="entry name" value="Putative DNA-binding domain"/>
    <property type="match status" value="1"/>
</dbReference>
<dbReference type="PROSITE" id="PS50937">
    <property type="entry name" value="HTH_MERR_2"/>
    <property type="match status" value="1"/>
</dbReference>
<dbReference type="EMBL" id="WTYO01000002">
    <property type="protein sequence ID" value="MXO67959.1"/>
    <property type="molecule type" value="Genomic_DNA"/>
</dbReference>
<proteinExistence type="predicted"/>
<evidence type="ECO:0000313" key="9">
    <source>
        <dbReference type="EMBL" id="MXO67959.1"/>
    </source>
</evidence>
<keyword evidence="7" id="KW-0804">Transcription</keyword>
<dbReference type="InterPro" id="IPR010211">
    <property type="entry name" value="Redox-sen_tscrpt-act_SoxR"/>
</dbReference>
<keyword evidence="5" id="KW-0805">Transcription regulation</keyword>
<evidence type="ECO:0000259" key="8">
    <source>
        <dbReference type="PROSITE" id="PS50937"/>
    </source>
</evidence>
<dbReference type="CDD" id="cd01110">
    <property type="entry name" value="HTH_SoxR"/>
    <property type="match status" value="1"/>
</dbReference>
<name>A0ABW9USY1_9SPHN</name>
<keyword evidence="4" id="KW-0411">Iron-sulfur</keyword>
<dbReference type="InterPro" id="IPR009061">
    <property type="entry name" value="DNA-bd_dom_put_sf"/>
</dbReference>
<dbReference type="Proteomes" id="UP000444401">
    <property type="component" value="Unassembled WGS sequence"/>
</dbReference>
<dbReference type="SMART" id="SM00422">
    <property type="entry name" value="HTH_MERR"/>
    <property type="match status" value="1"/>
</dbReference>
<keyword evidence="3" id="KW-0408">Iron</keyword>
<dbReference type="InterPro" id="IPR047057">
    <property type="entry name" value="MerR_fam"/>
</dbReference>
<evidence type="ECO:0000256" key="1">
    <source>
        <dbReference type="ARBA" id="ARBA00022714"/>
    </source>
</evidence>
<accession>A0ABW9USY1</accession>
<dbReference type="PRINTS" id="PR00040">
    <property type="entry name" value="HTHMERR"/>
</dbReference>
<dbReference type="Pfam" id="PF09278">
    <property type="entry name" value="MerR-DNA-bind"/>
    <property type="match status" value="1"/>
</dbReference>
<reference evidence="9 10" key="1">
    <citation type="submission" date="2019-12" db="EMBL/GenBank/DDBJ databases">
        <title>Genomic-based taxomic classification of the family Erythrobacteraceae.</title>
        <authorList>
            <person name="Xu L."/>
        </authorList>
    </citation>
    <scope>NUCLEOTIDE SEQUENCE [LARGE SCALE GENOMIC DNA]</scope>
    <source>
        <strain evidence="9 10">H32</strain>
    </source>
</reference>
<evidence type="ECO:0000256" key="4">
    <source>
        <dbReference type="ARBA" id="ARBA00023014"/>
    </source>
</evidence>
<dbReference type="NCBIfam" id="TIGR01950">
    <property type="entry name" value="SoxR"/>
    <property type="match status" value="1"/>
</dbReference>
<dbReference type="InterPro" id="IPR015358">
    <property type="entry name" value="Tscrpt_reg_MerR_DNA-bd"/>
</dbReference>
<evidence type="ECO:0000256" key="6">
    <source>
        <dbReference type="ARBA" id="ARBA00023125"/>
    </source>
</evidence>
<evidence type="ECO:0000256" key="3">
    <source>
        <dbReference type="ARBA" id="ARBA00023004"/>
    </source>
</evidence>
<organism evidence="9 10">
    <name type="scientific">Pelagerythrobacter marinus</name>
    <dbReference type="NCBI Taxonomy" id="538382"/>
    <lineage>
        <taxon>Bacteria</taxon>
        <taxon>Pseudomonadati</taxon>
        <taxon>Pseudomonadota</taxon>
        <taxon>Alphaproteobacteria</taxon>
        <taxon>Sphingomonadales</taxon>
        <taxon>Erythrobacteraceae</taxon>
        <taxon>Pelagerythrobacter</taxon>
    </lineage>
</organism>
<protein>
    <submittedName>
        <fullName evidence="9">Redox-sensitive transcriptional activator SoxR</fullName>
    </submittedName>
</protein>
<gene>
    <name evidence="9" type="primary">soxR</name>
    <name evidence="9" type="ORF">GRI72_03815</name>
</gene>
<dbReference type="Gene3D" id="1.10.1660.10">
    <property type="match status" value="1"/>
</dbReference>
<evidence type="ECO:0000256" key="7">
    <source>
        <dbReference type="ARBA" id="ARBA00023163"/>
    </source>
</evidence>
<evidence type="ECO:0000256" key="5">
    <source>
        <dbReference type="ARBA" id="ARBA00023015"/>
    </source>
</evidence>
<feature type="domain" description="HTH merR-type" evidence="8">
    <location>
        <begin position="6"/>
        <end position="74"/>
    </location>
</feature>
<keyword evidence="1" id="KW-0001">2Fe-2S</keyword>
<keyword evidence="2" id="KW-0479">Metal-binding</keyword>
<evidence type="ECO:0000256" key="2">
    <source>
        <dbReference type="ARBA" id="ARBA00022723"/>
    </source>
</evidence>
<keyword evidence="6" id="KW-0238">DNA-binding</keyword>
<keyword evidence="10" id="KW-1185">Reference proteome</keyword>
<comment type="caution">
    <text evidence="9">The sequence shown here is derived from an EMBL/GenBank/DDBJ whole genome shotgun (WGS) entry which is preliminary data.</text>
</comment>